<organism evidence="2 3">
    <name type="scientific">Balnearium lithotrophicum</name>
    <dbReference type="NCBI Taxonomy" id="223788"/>
    <lineage>
        <taxon>Bacteria</taxon>
        <taxon>Pseudomonadati</taxon>
        <taxon>Aquificota</taxon>
        <taxon>Aquificia</taxon>
        <taxon>Desulfurobacteriales</taxon>
        <taxon>Desulfurobacteriaceae</taxon>
        <taxon>Balnearium</taxon>
    </lineage>
</organism>
<sequence>MKRILTLIISILLLIFPVTLYSCFSGGEKVKRETLTELNYRGLKFYETVGGHTIRRHVGKNYKWLVERLESEPRLRSASSFYDLRTAEEVVRRAISENRNRIKEWLLNSRAPNKLVLIYRGEKPIGIKVVRGRGYYTERVCKSARIVLKKDKRFGFIVLTAYPT</sequence>
<dbReference type="Proteomes" id="UP000317315">
    <property type="component" value="Unassembled WGS sequence"/>
</dbReference>
<protein>
    <recommendedName>
        <fullName evidence="1">Bacterial CdiA-CT RNAse A domain-containing protein</fullName>
    </recommendedName>
</protein>
<name>A0A521DBB3_9BACT</name>
<keyword evidence="3" id="KW-1185">Reference proteome</keyword>
<evidence type="ECO:0000313" key="3">
    <source>
        <dbReference type="Proteomes" id="UP000317315"/>
    </source>
</evidence>
<accession>A0A521DBB3</accession>
<dbReference type="Pfam" id="PF18431">
    <property type="entry name" value="RNAse_A_bac"/>
    <property type="match status" value="1"/>
</dbReference>
<dbReference type="RefSeq" id="WP_142935914.1">
    <property type="nucleotide sequence ID" value="NZ_FXTM01000019.1"/>
</dbReference>
<dbReference type="AlphaFoldDB" id="A0A521DBB3"/>
<reference evidence="2 3" key="1">
    <citation type="submission" date="2017-05" db="EMBL/GenBank/DDBJ databases">
        <authorList>
            <person name="Varghese N."/>
            <person name="Submissions S."/>
        </authorList>
    </citation>
    <scope>NUCLEOTIDE SEQUENCE [LARGE SCALE GENOMIC DNA]</scope>
    <source>
        <strain evidence="2 3">DSM 16304</strain>
    </source>
</reference>
<dbReference type="PROSITE" id="PS51257">
    <property type="entry name" value="PROKAR_LIPOPROTEIN"/>
    <property type="match status" value="1"/>
</dbReference>
<dbReference type="InterPro" id="IPR041436">
    <property type="entry name" value="RNAse_A_bac"/>
</dbReference>
<dbReference type="OrthoDB" id="1938617at2"/>
<evidence type="ECO:0000259" key="1">
    <source>
        <dbReference type="Pfam" id="PF18431"/>
    </source>
</evidence>
<evidence type="ECO:0000313" key="2">
    <source>
        <dbReference type="EMBL" id="SMO68928.1"/>
    </source>
</evidence>
<feature type="domain" description="Bacterial CdiA-CT RNAse A" evidence="1">
    <location>
        <begin position="51"/>
        <end position="163"/>
    </location>
</feature>
<dbReference type="EMBL" id="FXTM01000019">
    <property type="protein sequence ID" value="SMO68928.1"/>
    <property type="molecule type" value="Genomic_DNA"/>
</dbReference>
<dbReference type="CDD" id="cd20684">
    <property type="entry name" value="CdiA-CT_Yk_RNaseA-like"/>
    <property type="match status" value="1"/>
</dbReference>
<gene>
    <name evidence="2" type="ORF">SAMN06269117_11916</name>
</gene>
<proteinExistence type="predicted"/>